<keyword evidence="2" id="KW-0436">Ligase</keyword>
<proteinExistence type="predicted"/>
<comment type="caution">
    <text evidence="2">The sequence shown here is derived from an EMBL/GenBank/DDBJ whole genome shotgun (WGS) entry which is preliminary data.</text>
</comment>
<dbReference type="Gene3D" id="3.60.21.10">
    <property type="match status" value="1"/>
</dbReference>
<evidence type="ECO:0000259" key="1">
    <source>
        <dbReference type="Pfam" id="PF00149"/>
    </source>
</evidence>
<dbReference type="Pfam" id="PF00149">
    <property type="entry name" value="Metallophos"/>
    <property type="match status" value="1"/>
</dbReference>
<reference evidence="2 3" key="1">
    <citation type="submission" date="2019-01" db="EMBL/GenBank/DDBJ databases">
        <authorList>
            <person name="Chen W.-M."/>
        </authorList>
    </citation>
    <scope>NUCLEOTIDE SEQUENCE [LARGE SCALE GENOMIC DNA]</scope>
    <source>
        <strain evidence="2 3">CCP-6</strain>
    </source>
</reference>
<dbReference type="RefSeq" id="WP_127786932.1">
    <property type="nucleotide sequence ID" value="NZ_SACL01000002.1"/>
</dbReference>
<dbReference type="PANTHER" id="PTHR39323">
    <property type="entry name" value="BLR1149 PROTEIN"/>
    <property type="match status" value="1"/>
</dbReference>
<sequence length="245" mass="26771">MIAAPIHIVGHRLMLCPSGVLLWPGERLMAVADLHLEKSSHFAARGRLLPPYDTRETLKKLSFVLRRYEPRHLVLLGDSFHDAEGHARLADDDRATLAALLAGLRVTWVLGNHDPAPPASLPGEAMEELALGPMRFRHIGGGPIARHREGEISGHYHPKASLETRAGRISRPCFLAGPQHVVLPAFGALTGGLDVRSPALAPLAHRQGRVFLLGKDRLHSAPVPFVVPESAPERERVDEGWPSFP</sequence>
<dbReference type="GO" id="GO:0004519">
    <property type="term" value="F:endonuclease activity"/>
    <property type="evidence" value="ECO:0007669"/>
    <property type="project" value="UniProtKB-KW"/>
</dbReference>
<accession>A0A437MJ95</accession>
<keyword evidence="2" id="KW-0378">Hydrolase</keyword>
<dbReference type="GO" id="GO:0016874">
    <property type="term" value="F:ligase activity"/>
    <property type="evidence" value="ECO:0007669"/>
    <property type="project" value="UniProtKB-KW"/>
</dbReference>
<keyword evidence="3" id="KW-1185">Reference proteome</keyword>
<feature type="domain" description="Calcineurin-like phosphoesterase" evidence="1">
    <location>
        <begin position="27"/>
        <end position="121"/>
    </location>
</feature>
<dbReference type="NCBIfam" id="TIGR04123">
    <property type="entry name" value="P_estr_lig_assc"/>
    <property type="match status" value="1"/>
</dbReference>
<dbReference type="InterPro" id="IPR004843">
    <property type="entry name" value="Calcineurin-like_PHP"/>
</dbReference>
<dbReference type="OrthoDB" id="9795838at2"/>
<dbReference type="PIRSF" id="PIRSF000887">
    <property type="entry name" value="Pesterase_MJ0037"/>
    <property type="match status" value="1"/>
</dbReference>
<evidence type="ECO:0000313" key="3">
    <source>
        <dbReference type="Proteomes" id="UP000282957"/>
    </source>
</evidence>
<organism evidence="2 3">
    <name type="scientific">Rhodovarius crocodyli</name>
    <dbReference type="NCBI Taxonomy" id="1979269"/>
    <lineage>
        <taxon>Bacteria</taxon>
        <taxon>Pseudomonadati</taxon>
        <taxon>Pseudomonadota</taxon>
        <taxon>Alphaproteobacteria</taxon>
        <taxon>Acetobacterales</taxon>
        <taxon>Roseomonadaceae</taxon>
        <taxon>Rhodovarius</taxon>
    </lineage>
</organism>
<evidence type="ECO:0000313" key="2">
    <source>
        <dbReference type="EMBL" id="RVT97703.1"/>
    </source>
</evidence>
<dbReference type="EC" id="3.1.-.-" evidence="2"/>
<dbReference type="Proteomes" id="UP000282957">
    <property type="component" value="Unassembled WGS sequence"/>
</dbReference>
<dbReference type="EMBL" id="SACL01000002">
    <property type="protein sequence ID" value="RVT97703.1"/>
    <property type="molecule type" value="Genomic_DNA"/>
</dbReference>
<dbReference type="PANTHER" id="PTHR39323:SF1">
    <property type="entry name" value="BLR1149 PROTEIN"/>
    <property type="match status" value="1"/>
</dbReference>
<dbReference type="GO" id="GO:0016787">
    <property type="term" value="F:hydrolase activity"/>
    <property type="evidence" value="ECO:0007669"/>
    <property type="project" value="UniProtKB-KW"/>
</dbReference>
<keyword evidence="2" id="KW-0255">Endonuclease</keyword>
<dbReference type="InterPro" id="IPR026336">
    <property type="entry name" value="PdeM-like"/>
</dbReference>
<dbReference type="SUPFAM" id="SSF56300">
    <property type="entry name" value="Metallo-dependent phosphatases"/>
    <property type="match status" value="1"/>
</dbReference>
<gene>
    <name evidence="2" type="primary">pdeM</name>
    <name evidence="2" type="ORF">EOD42_07790</name>
</gene>
<dbReference type="AlphaFoldDB" id="A0A437MJ95"/>
<dbReference type="InterPro" id="IPR024173">
    <property type="entry name" value="Pesterase_MJ0037-like"/>
</dbReference>
<dbReference type="InterPro" id="IPR029052">
    <property type="entry name" value="Metallo-depent_PP-like"/>
</dbReference>
<protein>
    <submittedName>
        <fullName evidence="2">Ligase-associated DNA damage response endonuclease PdeM</fullName>
        <ecNumber evidence="2">3.1.-.-</ecNumber>
    </submittedName>
</protein>
<keyword evidence="2" id="KW-0540">Nuclease</keyword>
<name>A0A437MJ95_9PROT</name>